<keyword evidence="2" id="KW-0012">Acyltransferase</keyword>
<evidence type="ECO:0000259" key="3">
    <source>
        <dbReference type="PROSITE" id="PS51186"/>
    </source>
</evidence>
<evidence type="ECO:0000313" key="5">
    <source>
        <dbReference type="Proteomes" id="UP000029278"/>
    </source>
</evidence>
<organism evidence="4 5">
    <name type="scientific">Paenibacillus macerans</name>
    <name type="common">Bacillus macerans</name>
    <dbReference type="NCBI Taxonomy" id="44252"/>
    <lineage>
        <taxon>Bacteria</taxon>
        <taxon>Bacillati</taxon>
        <taxon>Bacillota</taxon>
        <taxon>Bacilli</taxon>
        <taxon>Bacillales</taxon>
        <taxon>Paenibacillaceae</taxon>
        <taxon>Paenibacillus</taxon>
    </lineage>
</organism>
<proteinExistence type="predicted"/>
<feature type="domain" description="N-acetyltransferase" evidence="3">
    <location>
        <begin position="4"/>
        <end position="167"/>
    </location>
</feature>
<protein>
    <submittedName>
        <fullName evidence="4">Acetyltransferase domain protein</fullName>
    </submittedName>
</protein>
<dbReference type="InterPro" id="IPR050832">
    <property type="entry name" value="Bact_Acetyltransf"/>
</dbReference>
<dbReference type="STRING" id="44252.DJ90_4249"/>
<dbReference type="RefSeq" id="WP_051985582.1">
    <property type="nucleotide sequence ID" value="NZ_CP086393.1"/>
</dbReference>
<dbReference type="SUPFAM" id="SSF55729">
    <property type="entry name" value="Acyl-CoA N-acyltransferases (Nat)"/>
    <property type="match status" value="2"/>
</dbReference>
<name>A0A090YHQ1_PAEMA</name>
<evidence type="ECO:0000256" key="1">
    <source>
        <dbReference type="ARBA" id="ARBA00022679"/>
    </source>
</evidence>
<dbReference type="GO" id="GO:0016747">
    <property type="term" value="F:acyltransferase activity, transferring groups other than amino-acyl groups"/>
    <property type="evidence" value="ECO:0007669"/>
    <property type="project" value="InterPro"/>
</dbReference>
<evidence type="ECO:0000313" key="4">
    <source>
        <dbReference type="EMBL" id="KFM98343.1"/>
    </source>
</evidence>
<accession>A0A090YHQ1</accession>
<dbReference type="PATRIC" id="fig|44252.3.peg.4811"/>
<gene>
    <name evidence="4" type="ORF">DJ90_4249</name>
</gene>
<dbReference type="OrthoDB" id="4140682at2"/>
<sequence>MPKFTIRKMERPYDFTEVAPLLNFIWSEPTTAELLKEEEDKIPPGKLHYNEEGKLMGWDRPKWVAENEDGLVIGYAHAWRAPWSDPGTLLQTVVVHPEKRGNGVGRALYDALLRWSVEVKASRLISHVRENDQEGVAFAERRGYIKERHTFESVLDPFAFDNDKLFESIKAVEQSGIRFVTLAEEPGEASERKLHELYKVTHLDIPGFSGDFPWFEEWKKWSIEQPGVRPEWIHIAKDGGRYVGVVTLQQNEQTLAMYHEYTGVLREYRGRRIALALKMLGIQTARACAVPYLKTHNDSMNGPMLHINRDLIGFRAEPGTYKMVCELQRELGLHF</sequence>
<dbReference type="InterPro" id="IPR016181">
    <property type="entry name" value="Acyl_CoA_acyltransferase"/>
</dbReference>
<reference evidence="4 5" key="1">
    <citation type="submission" date="2014-04" db="EMBL/GenBank/DDBJ databases">
        <authorList>
            <person name="Bishop-Lilly K.A."/>
            <person name="Broomall S.M."/>
            <person name="Chain P.S."/>
            <person name="Chertkov O."/>
            <person name="Coyne S.R."/>
            <person name="Daligault H.E."/>
            <person name="Davenport K.W."/>
            <person name="Erkkila T."/>
            <person name="Frey K.G."/>
            <person name="Gibbons H.S."/>
            <person name="Gu W."/>
            <person name="Jaissle J."/>
            <person name="Johnson S.L."/>
            <person name="Koroleva G.I."/>
            <person name="Ladner J.T."/>
            <person name="Lo C.-C."/>
            <person name="Minogue T.D."/>
            <person name="Munk C."/>
            <person name="Palacios G.F."/>
            <person name="Redden C.L."/>
            <person name="Rosenzweig C.N."/>
            <person name="Scholz M.B."/>
            <person name="Teshima H."/>
            <person name="Xu Y."/>
        </authorList>
    </citation>
    <scope>NUCLEOTIDE SEQUENCE [LARGE SCALE GENOMIC DNA]</scope>
    <source>
        <strain evidence="4 5">8244</strain>
    </source>
</reference>
<dbReference type="PANTHER" id="PTHR43877:SF6">
    <property type="entry name" value="GCN5-RELATED N-ACETYLTRANSFERASE"/>
    <property type="match status" value="1"/>
</dbReference>
<feature type="domain" description="N-acetyltransferase" evidence="3">
    <location>
        <begin position="177"/>
        <end position="332"/>
    </location>
</feature>
<keyword evidence="1 4" id="KW-0808">Transferase</keyword>
<dbReference type="EMBL" id="JMQA01000040">
    <property type="protein sequence ID" value="KFM98343.1"/>
    <property type="molecule type" value="Genomic_DNA"/>
</dbReference>
<dbReference type="GeneID" id="77008340"/>
<keyword evidence="5" id="KW-1185">Reference proteome</keyword>
<dbReference type="HOGENOM" id="CLU_069610_0_0_9"/>
<dbReference type="Proteomes" id="UP000029278">
    <property type="component" value="Unassembled WGS sequence"/>
</dbReference>
<dbReference type="AlphaFoldDB" id="A0A090YHQ1"/>
<dbReference type="PANTHER" id="PTHR43877">
    <property type="entry name" value="AMINOALKYLPHOSPHONATE N-ACETYLTRANSFERASE-RELATED-RELATED"/>
    <property type="match status" value="1"/>
</dbReference>
<comment type="caution">
    <text evidence="4">The sequence shown here is derived from an EMBL/GenBank/DDBJ whole genome shotgun (WGS) entry which is preliminary data.</text>
</comment>
<dbReference type="CDD" id="cd04301">
    <property type="entry name" value="NAT_SF"/>
    <property type="match status" value="1"/>
</dbReference>
<dbReference type="Gene3D" id="3.40.630.30">
    <property type="match status" value="1"/>
</dbReference>
<evidence type="ECO:0000256" key="2">
    <source>
        <dbReference type="ARBA" id="ARBA00023315"/>
    </source>
</evidence>
<dbReference type="Pfam" id="PF00583">
    <property type="entry name" value="Acetyltransf_1"/>
    <property type="match status" value="2"/>
</dbReference>
<dbReference type="InterPro" id="IPR000182">
    <property type="entry name" value="GNAT_dom"/>
</dbReference>
<dbReference type="PROSITE" id="PS51186">
    <property type="entry name" value="GNAT"/>
    <property type="match status" value="2"/>
</dbReference>